<dbReference type="InterPro" id="IPR043682">
    <property type="entry name" value="RqcH_bacterial"/>
</dbReference>
<dbReference type="HAMAP" id="MF_00844_B">
    <property type="entry name" value="RqcH_B"/>
    <property type="match status" value="1"/>
</dbReference>
<feature type="domain" description="NFACT protein RNA binding" evidence="2">
    <location>
        <begin position="435"/>
        <end position="512"/>
    </location>
</feature>
<evidence type="ECO:0000313" key="3">
    <source>
        <dbReference type="EMBL" id="SQJ00811.1"/>
    </source>
</evidence>
<dbReference type="InterPro" id="IPR059101">
    <property type="entry name" value="NFACT-R_2"/>
</dbReference>
<dbReference type="Gene3D" id="2.30.310.10">
    <property type="entry name" value="ibrinogen binding protein from staphylococcus aureus domain"/>
    <property type="match status" value="1"/>
</dbReference>
<proteinExistence type="inferred from homology"/>
<keyword evidence="1" id="KW-0648">Protein biosynthesis</keyword>
<dbReference type="GO" id="GO:0000049">
    <property type="term" value="F:tRNA binding"/>
    <property type="evidence" value="ECO:0007669"/>
    <property type="project" value="UniProtKB-UniRule"/>
</dbReference>
<dbReference type="GO" id="GO:0043023">
    <property type="term" value="F:ribosomal large subunit binding"/>
    <property type="evidence" value="ECO:0007669"/>
    <property type="project" value="UniProtKB-UniRule"/>
</dbReference>
<dbReference type="InterPro" id="IPR051608">
    <property type="entry name" value="RQC_Subunit_NEMF"/>
</dbReference>
<keyword evidence="1" id="KW-0694">RNA-binding</keyword>
<dbReference type="GO" id="GO:0072344">
    <property type="term" value="P:rescue of stalled ribosome"/>
    <property type="evidence" value="ECO:0007669"/>
    <property type="project" value="UniProtKB-UniRule"/>
</dbReference>
<dbReference type="Pfam" id="PF05833">
    <property type="entry name" value="NFACT_N"/>
    <property type="match status" value="1"/>
</dbReference>
<evidence type="ECO:0000259" key="2">
    <source>
        <dbReference type="Pfam" id="PF18297"/>
    </source>
</evidence>
<keyword evidence="1" id="KW-0820">tRNA-binding</keyword>
<dbReference type="EMBL" id="LS483487">
    <property type="protein sequence ID" value="SQJ00811.1"/>
    <property type="molecule type" value="Genomic_DNA"/>
</dbReference>
<name>A0AAX2J8S0_9FUSO</name>
<dbReference type="PANTHER" id="PTHR15239:SF6">
    <property type="entry name" value="RIBOSOME QUALITY CONTROL COMPLEX SUBUNIT NEMF"/>
    <property type="match status" value="1"/>
</dbReference>
<evidence type="ECO:0000313" key="4">
    <source>
        <dbReference type="Proteomes" id="UP000249008"/>
    </source>
</evidence>
<comment type="function">
    <text evidence="1">Key component of the ribosome quality control system (RQC), a ribosome-associated complex that mediates the extraction of incompletely synthesized nascent chains from stalled ribosomes and their subsequent degradation. RqcH recruits Ala-charged tRNA, and with RqcP directs the elongation of stalled nascent chains on 50S ribosomal subunits, leading to non-templated C-terminal alanine extensions (Ala tail). The Ala tail promotes nascent chain degradation. May add between 1 and at least 8 Ala residues. Binds to stalled 50S ribosomal subunits.</text>
</comment>
<evidence type="ECO:0000256" key="1">
    <source>
        <dbReference type="HAMAP-Rule" id="MF_00844"/>
    </source>
</evidence>
<dbReference type="Pfam" id="PF18297">
    <property type="entry name" value="NFACT-R_2"/>
    <property type="match status" value="1"/>
</dbReference>
<keyword evidence="1" id="KW-0699">rRNA-binding</keyword>
<gene>
    <name evidence="1" type="primary">rqcH</name>
    <name evidence="3" type="ORF">NCTC12112_00970</name>
</gene>
<dbReference type="GO" id="GO:1990112">
    <property type="term" value="C:RQC complex"/>
    <property type="evidence" value="ECO:0007669"/>
    <property type="project" value="TreeGrafter"/>
</dbReference>
<accession>A0AAX2J8S0</accession>
<reference evidence="3 4" key="1">
    <citation type="submission" date="2018-06" db="EMBL/GenBank/DDBJ databases">
        <authorList>
            <consortium name="Pathogen Informatics"/>
            <person name="Doyle S."/>
        </authorList>
    </citation>
    <scope>NUCLEOTIDE SEQUENCE [LARGE SCALE GENOMIC DNA]</scope>
    <source>
        <strain evidence="3 4">NCTC12112</strain>
    </source>
</reference>
<organism evidence="3 4">
    <name type="scientific">Fusobacterium ulcerans</name>
    <dbReference type="NCBI Taxonomy" id="861"/>
    <lineage>
        <taxon>Bacteria</taxon>
        <taxon>Fusobacteriati</taxon>
        <taxon>Fusobacteriota</taxon>
        <taxon>Fusobacteriia</taxon>
        <taxon>Fusobacteriales</taxon>
        <taxon>Fusobacteriaceae</taxon>
        <taxon>Fusobacterium</taxon>
    </lineage>
</organism>
<dbReference type="GeneID" id="78455548"/>
<sequence length="541" mass="62496">MFYIDGISLNKIKDELKENLSGKKINKITKNTEVSLSIYFGKTELVFSCNPSFPICYIADSKESILENTVGLAANMRKHLLNAMLTDVQQLGFDRILCFKFAKINELGEIKNYSIYFEIMGKYSNFIFTDEDDRIIDLLKRFSLEENRLRALFPGLKYEQPVIEEKISPLNITEEEFDKFKSENSLLKNVEGLGKLTVQNISDFNSFTHLLNTPSQPKIFLNKGRIVLGSVLDIIPKGKEYDEAVSFDSFREAINFYINSENLSSSFDTLKTQLLDNINKRIKKNMRIISLLEEEVIEKQDFIKYKEQGDILAASIYTLKKGMSSLETYDFYNNKEISIPLDPQITPQENLEKLYKKYNKLKRGMEANKRRFMEINEELDYLNSIKLFIDNSPSTDNLKLIQEELISQGYIKIQQKKGNRKKQVKEIGYGVLEFENFKILYGRNNIENDNLTFKVAAKDDIWLHSKNIPGSHVIIKTDEITDEILLKGAEVAAYFSKSSVGDKISVDYTKKRYINKPKGGKPGFVTYENEKNILIEKPEKL</sequence>
<dbReference type="AlphaFoldDB" id="A0AAX2J8S0"/>
<dbReference type="PANTHER" id="PTHR15239">
    <property type="entry name" value="NUCLEAR EXPORT MEDIATOR FACTOR NEMF"/>
    <property type="match status" value="1"/>
</dbReference>
<protein>
    <recommendedName>
        <fullName evidence="1">Rqc2 homolog RqcH</fullName>
        <shortName evidence="1">RqcH</shortName>
    </recommendedName>
</protein>
<dbReference type="RefSeq" id="WP_005976691.1">
    <property type="nucleotide sequence ID" value="NZ_BAABXY010000001.1"/>
</dbReference>
<dbReference type="GO" id="GO:0019843">
    <property type="term" value="F:rRNA binding"/>
    <property type="evidence" value="ECO:0007669"/>
    <property type="project" value="UniProtKB-UniRule"/>
</dbReference>
<comment type="similarity">
    <text evidence="1">Belongs to the NEMF family.</text>
</comment>
<dbReference type="Proteomes" id="UP000249008">
    <property type="component" value="Chromosome 1"/>
</dbReference>
<dbReference type="KEGG" id="ful:C4N20_12050"/>
<comment type="subunit">
    <text evidence="1">Associates with stalled 50S ribosomal subunits. Binds to RqcP.</text>
</comment>